<reference evidence="7" key="1">
    <citation type="submission" date="2016-12" db="EMBL/GenBank/DDBJ databases">
        <title>The genomes of Aspergillus section Nigri reveals drivers in fungal speciation.</title>
        <authorList>
            <consortium name="DOE Joint Genome Institute"/>
            <person name="Vesth T.C."/>
            <person name="Nybo J."/>
            <person name="Theobald S."/>
            <person name="Brandl J."/>
            <person name="Frisvad J.C."/>
            <person name="Nielsen K.F."/>
            <person name="Lyhne E.K."/>
            <person name="Kogle M.E."/>
            <person name="Kuo A."/>
            <person name="Riley R."/>
            <person name="Clum A."/>
            <person name="Nolan M."/>
            <person name="Lipzen A."/>
            <person name="Salamov A."/>
            <person name="Henrissat B."/>
            <person name="Wiebenga A."/>
            <person name="De vries R.P."/>
            <person name="Grigoriev I.V."/>
            <person name="Mortensen U.H."/>
            <person name="Andersen M.R."/>
            <person name="Baker S.E."/>
        </authorList>
    </citation>
    <scope>NUCLEOTIDE SEQUENCE</scope>
    <source>
        <strain evidence="7">IBT 28561</strain>
    </source>
</reference>
<dbReference type="EMBL" id="MSFM01000013">
    <property type="protein sequence ID" value="PKY00829.1"/>
    <property type="molecule type" value="Genomic_DNA"/>
</dbReference>
<dbReference type="OrthoDB" id="4222821at2759"/>
<evidence type="ECO:0000313" key="7">
    <source>
        <dbReference type="EMBL" id="PKY00829.1"/>
    </source>
</evidence>
<evidence type="ECO:0000313" key="8">
    <source>
        <dbReference type="Proteomes" id="UP000234254"/>
    </source>
</evidence>
<dbReference type="CDD" id="cd00067">
    <property type="entry name" value="GAL4"/>
    <property type="match status" value="1"/>
</dbReference>
<accession>A0A2I1CT87</accession>
<dbReference type="GO" id="GO:0003677">
    <property type="term" value="F:DNA binding"/>
    <property type="evidence" value="ECO:0007669"/>
    <property type="project" value="UniProtKB-KW"/>
</dbReference>
<comment type="caution">
    <text evidence="7">The sequence shown here is derived from an EMBL/GenBank/DDBJ whole genome shotgun (WGS) entry which is preliminary data.</text>
</comment>
<sequence length="545" mass="58384">MAPPHATDTVVMTNNAKRYACDRCRDLKLRCPRNCEDAPCDRCLRVDARCITSSGRPLGRPSNHSESHVDMCRANHHTQYKRKRAAGVPKTMVVSNASGIPPNRGPDKAIDASYVPTDLGPSPFDGMLTMELDGIHGPYDLPEPSAGLTYPSGLGSGFPVTGSGDSLHVVDSPRWWAAGRDSPDRVYTDTSDISNGRSIPVLDEFCDYDLGPPDMVPRLCREPSGSDSAPPDIAITNSNHRHSNDTRSAVGRPNSDWTPPLMNALGRISHQLAELRAQACDLSSQPVGACTFQGITPNLEFLDTELGDDASDASSLRIRLLGKAVVATMRFTLVLQMMAPSPVDWASFVGDDHSSGSAEDATSRPVSSRSSPTPAAAANSSSQVTLITLSTYLQLGELFDIILSPTVQFLDSLANATLGPSEPTGKTAMLPTPSTLSQRSSGMSGTEASSSASASGVARPRSQDILITIRVVEHQLHNLEKVIGLPAEYCIVGRQDMPSKVMRGGDASVLAKAVMRQALDTLRSLKKTLDCIKTAVQRQRSRRLA</sequence>
<keyword evidence="8" id="KW-1185">Reference proteome</keyword>
<evidence type="ECO:0000256" key="5">
    <source>
        <dbReference type="SAM" id="MobiDB-lite"/>
    </source>
</evidence>
<dbReference type="GO" id="GO:0009893">
    <property type="term" value="P:positive regulation of metabolic process"/>
    <property type="evidence" value="ECO:0007669"/>
    <property type="project" value="UniProtKB-ARBA"/>
</dbReference>
<keyword evidence="3" id="KW-0804">Transcription</keyword>
<gene>
    <name evidence="7" type="ORF">P168DRAFT_335821</name>
</gene>
<dbReference type="GeneID" id="36549246"/>
<dbReference type="Proteomes" id="UP000234254">
    <property type="component" value="Unassembled WGS sequence"/>
</dbReference>
<dbReference type="SUPFAM" id="SSF57701">
    <property type="entry name" value="Zn2/Cys6 DNA-binding domain"/>
    <property type="match status" value="1"/>
</dbReference>
<feature type="compositionally biased region" description="Low complexity" evidence="5">
    <location>
        <begin position="363"/>
        <end position="377"/>
    </location>
</feature>
<dbReference type="InterPro" id="IPR001138">
    <property type="entry name" value="Zn2Cys6_DnaBD"/>
</dbReference>
<dbReference type="AlphaFoldDB" id="A0A2I1CT87"/>
<evidence type="ECO:0000256" key="2">
    <source>
        <dbReference type="ARBA" id="ARBA00023125"/>
    </source>
</evidence>
<evidence type="ECO:0000256" key="1">
    <source>
        <dbReference type="ARBA" id="ARBA00023015"/>
    </source>
</evidence>
<feature type="domain" description="Zn(2)-C6 fungal-type" evidence="6">
    <location>
        <begin position="20"/>
        <end position="52"/>
    </location>
</feature>
<feature type="region of interest" description="Disordered" evidence="5">
    <location>
        <begin position="352"/>
        <end position="377"/>
    </location>
</feature>
<proteinExistence type="predicted"/>
<feature type="compositionally biased region" description="Low complexity" evidence="5">
    <location>
        <begin position="439"/>
        <end position="457"/>
    </location>
</feature>
<evidence type="ECO:0000256" key="4">
    <source>
        <dbReference type="ARBA" id="ARBA00023242"/>
    </source>
</evidence>
<dbReference type="PROSITE" id="PS50048">
    <property type="entry name" value="ZN2_CY6_FUNGAL_2"/>
    <property type="match status" value="1"/>
</dbReference>
<dbReference type="VEuPathDB" id="FungiDB:P168DRAFT_335821"/>
<feature type="region of interest" description="Disordered" evidence="5">
    <location>
        <begin position="222"/>
        <end position="256"/>
    </location>
</feature>
<evidence type="ECO:0000256" key="3">
    <source>
        <dbReference type="ARBA" id="ARBA00023163"/>
    </source>
</evidence>
<dbReference type="RefSeq" id="XP_024689423.1">
    <property type="nucleotide sequence ID" value="XM_024841720.1"/>
</dbReference>
<dbReference type="GO" id="GO:0000981">
    <property type="term" value="F:DNA-binding transcription factor activity, RNA polymerase II-specific"/>
    <property type="evidence" value="ECO:0007669"/>
    <property type="project" value="InterPro"/>
</dbReference>
<name>A0A2I1CT87_ASPC2</name>
<feature type="region of interest" description="Disordered" evidence="5">
    <location>
        <begin position="420"/>
        <end position="457"/>
    </location>
</feature>
<organism evidence="7 8">
    <name type="scientific">Aspergillus campestris (strain IBT 28561)</name>
    <dbReference type="NCBI Taxonomy" id="1392248"/>
    <lineage>
        <taxon>Eukaryota</taxon>
        <taxon>Fungi</taxon>
        <taxon>Dikarya</taxon>
        <taxon>Ascomycota</taxon>
        <taxon>Pezizomycotina</taxon>
        <taxon>Eurotiomycetes</taxon>
        <taxon>Eurotiomycetidae</taxon>
        <taxon>Eurotiales</taxon>
        <taxon>Aspergillaceae</taxon>
        <taxon>Aspergillus</taxon>
        <taxon>Aspergillus subgen. Circumdati</taxon>
    </lineage>
</organism>
<keyword evidence="1" id="KW-0805">Transcription regulation</keyword>
<dbReference type="InterPro" id="IPR036864">
    <property type="entry name" value="Zn2-C6_fun-type_DNA-bd_sf"/>
</dbReference>
<evidence type="ECO:0000259" key="6">
    <source>
        <dbReference type="PROSITE" id="PS50048"/>
    </source>
</evidence>
<keyword evidence="4" id="KW-0539">Nucleus</keyword>
<keyword evidence="2" id="KW-0238">DNA-binding</keyword>
<dbReference type="PROSITE" id="PS00463">
    <property type="entry name" value="ZN2_CY6_FUNGAL_1"/>
    <property type="match status" value="1"/>
</dbReference>
<dbReference type="GO" id="GO:0008270">
    <property type="term" value="F:zinc ion binding"/>
    <property type="evidence" value="ECO:0007669"/>
    <property type="project" value="InterPro"/>
</dbReference>
<protein>
    <recommendedName>
        <fullName evidence="6">Zn(2)-C6 fungal-type domain-containing protein</fullName>
    </recommendedName>
</protein>